<evidence type="ECO:0000313" key="3">
    <source>
        <dbReference type="Proteomes" id="UP000886998"/>
    </source>
</evidence>
<accession>A0A8X6Y4Y5</accession>
<dbReference type="OrthoDB" id="10336652at2759"/>
<dbReference type="EMBL" id="BMAV01015476">
    <property type="protein sequence ID" value="GFY64989.1"/>
    <property type="molecule type" value="Genomic_DNA"/>
</dbReference>
<evidence type="ECO:0000256" key="1">
    <source>
        <dbReference type="SAM" id="MobiDB-lite"/>
    </source>
</evidence>
<reference evidence="2" key="1">
    <citation type="submission" date="2020-08" db="EMBL/GenBank/DDBJ databases">
        <title>Multicomponent nature underlies the extraordinary mechanical properties of spider dragline silk.</title>
        <authorList>
            <person name="Kono N."/>
            <person name="Nakamura H."/>
            <person name="Mori M."/>
            <person name="Yoshida Y."/>
            <person name="Ohtoshi R."/>
            <person name="Malay A.D."/>
            <person name="Moran D.A.P."/>
            <person name="Tomita M."/>
            <person name="Numata K."/>
            <person name="Arakawa K."/>
        </authorList>
    </citation>
    <scope>NUCLEOTIDE SEQUENCE</scope>
</reference>
<name>A0A8X6Y4Y5_9ARAC</name>
<protein>
    <submittedName>
        <fullName evidence="2">Uncharacterized protein</fullName>
    </submittedName>
</protein>
<proteinExistence type="predicted"/>
<gene>
    <name evidence="2" type="primary">AVEN_205459_1</name>
    <name evidence="2" type="ORF">TNIN_245031</name>
</gene>
<feature type="region of interest" description="Disordered" evidence="1">
    <location>
        <begin position="63"/>
        <end position="85"/>
    </location>
</feature>
<dbReference type="Proteomes" id="UP000886998">
    <property type="component" value="Unassembled WGS sequence"/>
</dbReference>
<evidence type="ECO:0000313" key="2">
    <source>
        <dbReference type="EMBL" id="GFY64989.1"/>
    </source>
</evidence>
<keyword evidence="3" id="KW-1185">Reference proteome</keyword>
<organism evidence="2 3">
    <name type="scientific">Trichonephila inaurata madagascariensis</name>
    <dbReference type="NCBI Taxonomy" id="2747483"/>
    <lineage>
        <taxon>Eukaryota</taxon>
        <taxon>Metazoa</taxon>
        <taxon>Ecdysozoa</taxon>
        <taxon>Arthropoda</taxon>
        <taxon>Chelicerata</taxon>
        <taxon>Arachnida</taxon>
        <taxon>Araneae</taxon>
        <taxon>Araneomorphae</taxon>
        <taxon>Entelegynae</taxon>
        <taxon>Araneoidea</taxon>
        <taxon>Nephilidae</taxon>
        <taxon>Trichonephila</taxon>
        <taxon>Trichonephila inaurata</taxon>
    </lineage>
</organism>
<comment type="caution">
    <text evidence="2">The sequence shown here is derived from an EMBL/GenBank/DDBJ whole genome shotgun (WGS) entry which is preliminary data.</text>
</comment>
<dbReference type="AlphaFoldDB" id="A0A8X6Y4Y5"/>
<sequence>MTIHCHPQDHRSIPELPSILIRQTSQRRGKKKGINITNSRTFRPAIHQRQLWHRFDTVRPGREMAMSLRNPGLRQKSRTLKDQEG</sequence>